<dbReference type="InterPro" id="IPR001387">
    <property type="entry name" value="Cro/C1-type_HTH"/>
</dbReference>
<feature type="domain" description="HTH cro/C1-type" evidence="1">
    <location>
        <begin position="11"/>
        <end position="64"/>
    </location>
</feature>
<accession>R1HHZ0</accession>
<dbReference type="PATRIC" id="fig|1292037.4.peg.7713"/>
<reference evidence="2 3" key="1">
    <citation type="submission" date="2013-02" db="EMBL/GenBank/DDBJ databases">
        <title>Draft genome sequence of Amycolatopsis vancoresmycina strain DSM 44592T.</title>
        <authorList>
            <person name="Kumar S."/>
            <person name="Kaur N."/>
            <person name="Kaur C."/>
            <person name="Raghava G.P.S."/>
            <person name="Mayilraj S."/>
        </authorList>
    </citation>
    <scope>NUCLEOTIDE SEQUENCE [LARGE SCALE GENOMIC DNA]</scope>
    <source>
        <strain evidence="2 3">DSM 44592</strain>
    </source>
</reference>
<name>R1HHZ0_9PSEU</name>
<dbReference type="eggNOG" id="ENOG5033JMJ">
    <property type="taxonomic scope" value="Bacteria"/>
</dbReference>
<evidence type="ECO:0000259" key="1">
    <source>
        <dbReference type="PROSITE" id="PS50943"/>
    </source>
</evidence>
<evidence type="ECO:0000313" key="3">
    <source>
        <dbReference type="Proteomes" id="UP000014139"/>
    </source>
</evidence>
<dbReference type="Pfam" id="PF13560">
    <property type="entry name" value="HTH_31"/>
    <property type="match status" value="1"/>
</dbReference>
<organism evidence="2 3">
    <name type="scientific">Amycolatopsis vancoresmycina DSM 44592</name>
    <dbReference type="NCBI Taxonomy" id="1292037"/>
    <lineage>
        <taxon>Bacteria</taxon>
        <taxon>Bacillati</taxon>
        <taxon>Actinomycetota</taxon>
        <taxon>Actinomycetes</taxon>
        <taxon>Pseudonocardiales</taxon>
        <taxon>Pseudonocardiaceae</taxon>
        <taxon>Amycolatopsis</taxon>
    </lineage>
</organism>
<dbReference type="Gene3D" id="1.10.260.40">
    <property type="entry name" value="lambda repressor-like DNA-binding domains"/>
    <property type="match status" value="1"/>
</dbReference>
<dbReference type="InterPro" id="IPR011990">
    <property type="entry name" value="TPR-like_helical_dom_sf"/>
</dbReference>
<dbReference type="SMART" id="SM00530">
    <property type="entry name" value="HTH_XRE"/>
    <property type="match status" value="1"/>
</dbReference>
<dbReference type="AlphaFoldDB" id="R1HHZ0"/>
<proteinExistence type="predicted"/>
<comment type="caution">
    <text evidence="2">The sequence shown here is derived from an EMBL/GenBank/DDBJ whole genome shotgun (WGS) entry which is preliminary data.</text>
</comment>
<dbReference type="SUPFAM" id="SSF48452">
    <property type="entry name" value="TPR-like"/>
    <property type="match status" value="1"/>
</dbReference>
<evidence type="ECO:0000313" key="2">
    <source>
        <dbReference type="EMBL" id="EOD59976.1"/>
    </source>
</evidence>
<protein>
    <recommendedName>
        <fullName evidence="1">HTH cro/C1-type domain-containing protein</fullName>
    </recommendedName>
</protein>
<dbReference type="CDD" id="cd00093">
    <property type="entry name" value="HTH_XRE"/>
    <property type="match status" value="1"/>
</dbReference>
<dbReference type="SUPFAM" id="SSF47413">
    <property type="entry name" value="lambda repressor-like DNA-binding domains"/>
    <property type="match status" value="1"/>
</dbReference>
<dbReference type="Gene3D" id="1.25.40.10">
    <property type="entry name" value="Tetratricopeptide repeat domain"/>
    <property type="match status" value="1"/>
</dbReference>
<sequence>MLKQPDFGQRLRALRLASGLSQADLAGGTISTGYLSRLESGARPPTARVIAHLSERLGLPLSAFESEQASSLAQVLASVTSASEADLTELLVEALQSDGEQAPALRWQALWLLARMRDTQGRHEDEHALLLELTDLSDRLAAPELQARVATRLARCVRILGDIDQARDYAAKAVELTTTLSVSDRVAALHELVSAEAEGGRLAEASAHADDLCKLTEAGGGSAYTKALWASATVCIRRGAHAEARTAIERALESLDSREDLHLWMRLRLAAASLYLQVTPPQTEQARQRLDEIGPVLDLIGTELHRQQALSLRAHLAYDEGDLATARELCAEAEGMGMWLSFRDRIRLEALQSKLAILDGNAESGVLKLKELAQQAQEQHNVDLAADIWRSVAEILASMRQAQV</sequence>
<dbReference type="GO" id="GO:0003677">
    <property type="term" value="F:DNA binding"/>
    <property type="evidence" value="ECO:0007669"/>
    <property type="project" value="InterPro"/>
</dbReference>
<dbReference type="PROSITE" id="PS50943">
    <property type="entry name" value="HTH_CROC1"/>
    <property type="match status" value="1"/>
</dbReference>
<keyword evidence="3" id="KW-1185">Reference proteome</keyword>
<dbReference type="Proteomes" id="UP000014139">
    <property type="component" value="Unassembled WGS sequence"/>
</dbReference>
<gene>
    <name evidence="2" type="ORF">H480_41185</name>
</gene>
<dbReference type="InterPro" id="IPR010982">
    <property type="entry name" value="Lambda_DNA-bd_dom_sf"/>
</dbReference>
<dbReference type="EMBL" id="AOUO01000715">
    <property type="protein sequence ID" value="EOD59976.1"/>
    <property type="molecule type" value="Genomic_DNA"/>
</dbReference>
<dbReference type="OrthoDB" id="3380004at2"/>
<dbReference type="RefSeq" id="WP_004561715.1">
    <property type="nucleotide sequence ID" value="NZ_AOUO01000715.1"/>
</dbReference>